<evidence type="ECO:0000313" key="4">
    <source>
        <dbReference type="Proteomes" id="UP000182882"/>
    </source>
</evidence>
<dbReference type="GO" id="GO:0008233">
    <property type="term" value="F:peptidase activity"/>
    <property type="evidence" value="ECO:0007669"/>
    <property type="project" value="UniProtKB-KW"/>
</dbReference>
<proteinExistence type="predicted"/>
<dbReference type="SMART" id="SM00460">
    <property type="entry name" value="TGc"/>
    <property type="match status" value="1"/>
</dbReference>
<keyword evidence="1" id="KW-0732">Signal</keyword>
<dbReference type="Proteomes" id="UP000182882">
    <property type="component" value="Unassembled WGS sequence"/>
</dbReference>
<sequence length="371" mass="41659">MRRRDFIKLFGTSALSLSASPSIATQLLSSDHSNWTSYRITYQVTLPAHGKSAHLWLPLPDSNDSDTIFQFTQGSNWYGNTTKASFSTLGKDPFPIFKAEWHGKEQSDRRHVTVNCIVKTVHHAIDPTLYPENKNQALPNSIRNYINPTQLKPTNGIVRETAHAIIKEKNASTPLEQARAIYDWIINNTQYDENARGRGQGNVTYMLENNELSGKCVDLNSLLVALLKAADIPARNQYGIRINDSDLHESIGKYGDISQSQHCRAEFFLAGRGWIPVNPSDVLQVLKLGGLTLDDAKIIQLREKFFGAWEMNWLAFNHAEDIAISPNSSSKFPFFMYPHAEIDGNSLDNLDPENFSYKIISAELVGTGIKF</sequence>
<reference evidence="4" key="1">
    <citation type="submission" date="2016-10" db="EMBL/GenBank/DDBJ databases">
        <authorList>
            <person name="Varghese N."/>
            <person name="Submissions S."/>
        </authorList>
    </citation>
    <scope>NUCLEOTIDE SEQUENCE [LARGE SCALE GENOMIC DNA]</scope>
    <source>
        <strain evidence="4">Nm10</strain>
    </source>
</reference>
<evidence type="ECO:0000313" key="3">
    <source>
        <dbReference type="EMBL" id="SDT91300.1"/>
    </source>
</evidence>
<evidence type="ECO:0000259" key="2">
    <source>
        <dbReference type="SMART" id="SM00460"/>
    </source>
</evidence>
<dbReference type="KEGG" id="nur:ATY38_12880"/>
<feature type="domain" description="Transglutaminase-like" evidence="2">
    <location>
        <begin position="208"/>
        <end position="281"/>
    </location>
</feature>
<organism evidence="3 4">
    <name type="scientific">Nitrosomonas ureae</name>
    <dbReference type="NCBI Taxonomy" id="44577"/>
    <lineage>
        <taxon>Bacteria</taxon>
        <taxon>Pseudomonadati</taxon>
        <taxon>Pseudomonadota</taxon>
        <taxon>Betaproteobacteria</taxon>
        <taxon>Nitrosomonadales</taxon>
        <taxon>Nitrosomonadaceae</taxon>
        <taxon>Nitrosomonas</taxon>
    </lineage>
</organism>
<gene>
    <name evidence="3" type="ORF">SAMN05216406_11024</name>
</gene>
<name>A0A1H2E892_9PROT</name>
<dbReference type="PANTHER" id="PTHR38339:SF1">
    <property type="entry name" value="TRANSGLUTAMINASE-LIKE DOMAIN-CONTAINING PROTEIN"/>
    <property type="match status" value="1"/>
</dbReference>
<dbReference type="Pfam" id="PF01841">
    <property type="entry name" value="Transglut_core"/>
    <property type="match status" value="1"/>
</dbReference>
<keyword evidence="3" id="KW-0378">Hydrolase</keyword>
<dbReference type="Gene3D" id="3.10.620.30">
    <property type="match status" value="1"/>
</dbReference>
<dbReference type="EMBL" id="FNLN01000010">
    <property type="protein sequence ID" value="SDT91300.1"/>
    <property type="molecule type" value="Genomic_DNA"/>
</dbReference>
<dbReference type="PANTHER" id="PTHR38339">
    <property type="entry name" value="TRANSGLUTAMINASE DOMAIN PROTEIN"/>
    <property type="match status" value="1"/>
</dbReference>
<protein>
    <submittedName>
        <fullName evidence="3">Transglutaminase-like enzyme, putative cysteine protease</fullName>
    </submittedName>
</protein>
<dbReference type="RefSeq" id="WP_062559659.1">
    <property type="nucleotide sequence ID" value="NZ_CP013341.1"/>
</dbReference>
<feature type="chain" id="PRO_5016273058" evidence="1">
    <location>
        <begin position="25"/>
        <end position="371"/>
    </location>
</feature>
<keyword evidence="4" id="KW-1185">Reference proteome</keyword>
<dbReference type="GO" id="GO:0006508">
    <property type="term" value="P:proteolysis"/>
    <property type="evidence" value="ECO:0007669"/>
    <property type="project" value="UniProtKB-KW"/>
</dbReference>
<evidence type="ECO:0000256" key="1">
    <source>
        <dbReference type="SAM" id="SignalP"/>
    </source>
</evidence>
<accession>A0A1H2E892</accession>
<dbReference type="AlphaFoldDB" id="A0A1H2E892"/>
<dbReference type="InterPro" id="IPR038765">
    <property type="entry name" value="Papain-like_cys_pep_sf"/>
</dbReference>
<feature type="signal peptide" evidence="1">
    <location>
        <begin position="1"/>
        <end position="24"/>
    </location>
</feature>
<dbReference type="SUPFAM" id="SSF54001">
    <property type="entry name" value="Cysteine proteinases"/>
    <property type="match status" value="1"/>
</dbReference>
<keyword evidence="3" id="KW-0645">Protease</keyword>
<dbReference type="InterPro" id="IPR002931">
    <property type="entry name" value="Transglutaminase-like"/>
</dbReference>